<evidence type="ECO:0000256" key="13">
    <source>
        <dbReference type="PIRSR" id="PIRSR602401-1"/>
    </source>
</evidence>
<evidence type="ECO:0000313" key="16">
    <source>
        <dbReference type="Proteomes" id="UP000298327"/>
    </source>
</evidence>
<name>A0A4Y9Y9X5_9AGAM</name>
<keyword evidence="6" id="KW-0812">Transmembrane</keyword>
<evidence type="ECO:0000256" key="7">
    <source>
        <dbReference type="ARBA" id="ARBA00022723"/>
    </source>
</evidence>
<sequence>MVSAMIGLCAFTVHYIRSPYRKVPPGPRGVPILGNLFQLSGYLYSTFNTWQKQFGDLFYLNVAGQSMLVISSGKVAYDLLDRRSANYSERPRLIVAGEILCGGLSFGFNPYNSVTRKMRKAVHEALNNHTARQYHPMQVTEAILLTQSLLDNPEAWKAHIRRSAASFIMSMMYDHPPVLSESNLYIQHINENMERLSHACRPGAHLVELFPWMLYIPQRFAKWKREANHWFKHDSQFFGGLVNDVAKRTETGNVQPCFTTSLIENADESKLSELEIAWTAGGMFGAGSETTASVMEWFLLAMIAFPDVQRRAQEELDTVVGHSRAPTFADFEHLPYIQATVRESLRWRATVPLGLPHCSLQDDWYEGMFIPKGTICIANVQYMNRDPELFGPDAADFNPGRYLDEAGGIKPNSVEDHFSFGFGRRNCLGRHVGSNSLFIDIAALLWAAKITRVKDDAGPLDLDGFVDDGMVIHPVPFSCDIQPRFPDVSQILSQEKEHLMH</sequence>
<dbReference type="SUPFAM" id="SSF48264">
    <property type="entry name" value="Cytochrome P450"/>
    <property type="match status" value="1"/>
</dbReference>
<evidence type="ECO:0000256" key="8">
    <source>
        <dbReference type="ARBA" id="ARBA00022989"/>
    </source>
</evidence>
<dbReference type="PANTHER" id="PTHR46300:SF2">
    <property type="entry name" value="CYTOCHROME P450 MONOOXYGENASE ALNH-RELATED"/>
    <property type="match status" value="1"/>
</dbReference>
<dbReference type="Pfam" id="PF00067">
    <property type="entry name" value="p450"/>
    <property type="match status" value="1"/>
</dbReference>
<evidence type="ECO:0000256" key="6">
    <source>
        <dbReference type="ARBA" id="ARBA00022692"/>
    </source>
</evidence>
<keyword evidence="12" id="KW-0472">Membrane</keyword>
<dbReference type="GO" id="GO:0016705">
    <property type="term" value="F:oxidoreductase activity, acting on paired donors, with incorporation or reduction of molecular oxygen"/>
    <property type="evidence" value="ECO:0007669"/>
    <property type="project" value="InterPro"/>
</dbReference>
<dbReference type="GO" id="GO:0016020">
    <property type="term" value="C:membrane"/>
    <property type="evidence" value="ECO:0007669"/>
    <property type="project" value="UniProtKB-SubCell"/>
</dbReference>
<accession>A0A4Y9Y9X5</accession>
<gene>
    <name evidence="15" type="ORF">EVG20_g8178</name>
</gene>
<comment type="pathway">
    <text evidence="3">Secondary metabolite biosynthesis.</text>
</comment>
<evidence type="ECO:0000256" key="3">
    <source>
        <dbReference type="ARBA" id="ARBA00005179"/>
    </source>
</evidence>
<keyword evidence="10 13" id="KW-0408">Iron</keyword>
<evidence type="ECO:0000256" key="1">
    <source>
        <dbReference type="ARBA" id="ARBA00001971"/>
    </source>
</evidence>
<keyword evidence="7 13" id="KW-0479">Metal-binding</keyword>
<comment type="similarity">
    <text evidence="4 14">Belongs to the cytochrome P450 family.</text>
</comment>
<dbReference type="OrthoDB" id="2789670at2759"/>
<reference evidence="15 16" key="1">
    <citation type="submission" date="2019-02" db="EMBL/GenBank/DDBJ databases">
        <title>Genome sequencing of the rare red list fungi Dentipellis fragilis.</title>
        <authorList>
            <person name="Buettner E."/>
            <person name="Kellner H."/>
        </authorList>
    </citation>
    <scope>NUCLEOTIDE SEQUENCE [LARGE SCALE GENOMIC DNA]</scope>
    <source>
        <strain evidence="15 16">DSM 105465</strain>
    </source>
</reference>
<evidence type="ECO:0008006" key="17">
    <source>
        <dbReference type="Google" id="ProtNLM"/>
    </source>
</evidence>
<dbReference type="InterPro" id="IPR002401">
    <property type="entry name" value="Cyt_P450_E_grp-I"/>
</dbReference>
<comment type="cofactor">
    <cofactor evidence="1 13">
        <name>heme</name>
        <dbReference type="ChEBI" id="CHEBI:30413"/>
    </cofactor>
</comment>
<keyword evidence="9 14" id="KW-0560">Oxidoreductase</keyword>
<evidence type="ECO:0000256" key="4">
    <source>
        <dbReference type="ARBA" id="ARBA00010617"/>
    </source>
</evidence>
<protein>
    <recommendedName>
        <fullName evidence="17">Cytochrome P450</fullName>
    </recommendedName>
</protein>
<feature type="binding site" description="axial binding residue" evidence="13">
    <location>
        <position position="427"/>
    </location>
    <ligand>
        <name>heme</name>
        <dbReference type="ChEBI" id="CHEBI:30413"/>
    </ligand>
    <ligandPart>
        <name>Fe</name>
        <dbReference type="ChEBI" id="CHEBI:18248"/>
    </ligandPart>
</feature>
<proteinExistence type="inferred from homology"/>
<dbReference type="GO" id="GO:0005506">
    <property type="term" value="F:iron ion binding"/>
    <property type="evidence" value="ECO:0007669"/>
    <property type="project" value="InterPro"/>
</dbReference>
<dbReference type="Gene3D" id="1.10.630.10">
    <property type="entry name" value="Cytochrome P450"/>
    <property type="match status" value="1"/>
</dbReference>
<dbReference type="PRINTS" id="PR00385">
    <property type="entry name" value="P450"/>
</dbReference>
<evidence type="ECO:0000256" key="11">
    <source>
        <dbReference type="ARBA" id="ARBA00023033"/>
    </source>
</evidence>
<dbReference type="GO" id="GO:0020037">
    <property type="term" value="F:heme binding"/>
    <property type="evidence" value="ECO:0007669"/>
    <property type="project" value="InterPro"/>
</dbReference>
<keyword evidence="16" id="KW-1185">Reference proteome</keyword>
<evidence type="ECO:0000256" key="2">
    <source>
        <dbReference type="ARBA" id="ARBA00004370"/>
    </source>
</evidence>
<evidence type="ECO:0000256" key="12">
    <source>
        <dbReference type="ARBA" id="ARBA00023136"/>
    </source>
</evidence>
<evidence type="ECO:0000256" key="9">
    <source>
        <dbReference type="ARBA" id="ARBA00023002"/>
    </source>
</evidence>
<dbReference type="PROSITE" id="PS00086">
    <property type="entry name" value="CYTOCHROME_P450"/>
    <property type="match status" value="1"/>
</dbReference>
<dbReference type="PANTHER" id="PTHR46300">
    <property type="entry name" value="P450, PUTATIVE (EUROFUNG)-RELATED-RELATED"/>
    <property type="match status" value="1"/>
</dbReference>
<comment type="caution">
    <text evidence="15">The sequence shown here is derived from an EMBL/GenBank/DDBJ whole genome shotgun (WGS) entry which is preliminary data.</text>
</comment>
<dbReference type="EMBL" id="SEOQ01000686">
    <property type="protein sequence ID" value="TFY58367.1"/>
    <property type="molecule type" value="Genomic_DNA"/>
</dbReference>
<dbReference type="CDD" id="cd11065">
    <property type="entry name" value="CYP64-like"/>
    <property type="match status" value="1"/>
</dbReference>
<evidence type="ECO:0000313" key="15">
    <source>
        <dbReference type="EMBL" id="TFY58367.1"/>
    </source>
</evidence>
<evidence type="ECO:0000256" key="5">
    <source>
        <dbReference type="ARBA" id="ARBA00022617"/>
    </source>
</evidence>
<comment type="subcellular location">
    <subcellularLocation>
        <location evidence="2">Membrane</location>
    </subcellularLocation>
</comment>
<dbReference type="InterPro" id="IPR036396">
    <property type="entry name" value="Cyt_P450_sf"/>
</dbReference>
<keyword evidence="8" id="KW-1133">Transmembrane helix</keyword>
<keyword evidence="11 14" id="KW-0503">Monooxygenase</keyword>
<dbReference type="GO" id="GO:0004497">
    <property type="term" value="F:monooxygenase activity"/>
    <property type="evidence" value="ECO:0007669"/>
    <property type="project" value="UniProtKB-KW"/>
</dbReference>
<dbReference type="Proteomes" id="UP000298327">
    <property type="component" value="Unassembled WGS sequence"/>
</dbReference>
<dbReference type="InterPro" id="IPR001128">
    <property type="entry name" value="Cyt_P450"/>
</dbReference>
<dbReference type="InterPro" id="IPR050364">
    <property type="entry name" value="Cytochrome_P450_fung"/>
</dbReference>
<dbReference type="PRINTS" id="PR00463">
    <property type="entry name" value="EP450I"/>
</dbReference>
<dbReference type="STRING" id="205917.A0A4Y9Y9X5"/>
<evidence type="ECO:0000256" key="10">
    <source>
        <dbReference type="ARBA" id="ARBA00023004"/>
    </source>
</evidence>
<dbReference type="AlphaFoldDB" id="A0A4Y9Y9X5"/>
<dbReference type="InterPro" id="IPR017972">
    <property type="entry name" value="Cyt_P450_CS"/>
</dbReference>
<keyword evidence="5 13" id="KW-0349">Heme</keyword>
<evidence type="ECO:0000256" key="14">
    <source>
        <dbReference type="RuleBase" id="RU000461"/>
    </source>
</evidence>
<organism evidence="15 16">
    <name type="scientific">Dentipellis fragilis</name>
    <dbReference type="NCBI Taxonomy" id="205917"/>
    <lineage>
        <taxon>Eukaryota</taxon>
        <taxon>Fungi</taxon>
        <taxon>Dikarya</taxon>
        <taxon>Basidiomycota</taxon>
        <taxon>Agaricomycotina</taxon>
        <taxon>Agaricomycetes</taxon>
        <taxon>Russulales</taxon>
        <taxon>Hericiaceae</taxon>
        <taxon>Dentipellis</taxon>
    </lineage>
</organism>